<dbReference type="Proteomes" id="UP000799771">
    <property type="component" value="Unassembled WGS sequence"/>
</dbReference>
<feature type="transmembrane region" description="Helical" evidence="1">
    <location>
        <begin position="13"/>
        <end position="41"/>
    </location>
</feature>
<dbReference type="GeneID" id="54404390"/>
<dbReference type="EMBL" id="ML977509">
    <property type="protein sequence ID" value="KAF2128087.1"/>
    <property type="molecule type" value="Genomic_DNA"/>
</dbReference>
<dbReference type="RefSeq" id="XP_033522476.1">
    <property type="nucleotide sequence ID" value="XM_033663958.1"/>
</dbReference>
<keyword evidence="1" id="KW-1133">Transmembrane helix</keyword>
<dbReference type="AlphaFoldDB" id="A0A6A6AB51"/>
<proteinExistence type="predicted"/>
<evidence type="ECO:0000313" key="2">
    <source>
        <dbReference type="EMBL" id="KAF2128087.1"/>
    </source>
</evidence>
<keyword evidence="1" id="KW-0472">Membrane</keyword>
<sequence length="70" mass="8363">IKPIFKLDKVKRFFFLIILLDIIDYIINNLLTYNVTFFIDIKLKMLNLAKKYSINIKDTLAYLVRTFSSN</sequence>
<organism evidence="2 3">
    <name type="scientific">Dothidotthia symphoricarpi CBS 119687</name>
    <dbReference type="NCBI Taxonomy" id="1392245"/>
    <lineage>
        <taxon>Eukaryota</taxon>
        <taxon>Fungi</taxon>
        <taxon>Dikarya</taxon>
        <taxon>Ascomycota</taxon>
        <taxon>Pezizomycotina</taxon>
        <taxon>Dothideomycetes</taxon>
        <taxon>Pleosporomycetidae</taxon>
        <taxon>Pleosporales</taxon>
        <taxon>Dothidotthiaceae</taxon>
        <taxon>Dothidotthia</taxon>
    </lineage>
</organism>
<name>A0A6A6AB51_9PLEO</name>
<accession>A0A6A6AB51</accession>
<keyword evidence="3" id="KW-1185">Reference proteome</keyword>
<reference evidence="2" key="1">
    <citation type="journal article" date="2020" name="Stud. Mycol.">
        <title>101 Dothideomycetes genomes: a test case for predicting lifestyles and emergence of pathogens.</title>
        <authorList>
            <person name="Haridas S."/>
            <person name="Albert R."/>
            <person name="Binder M."/>
            <person name="Bloem J."/>
            <person name="Labutti K."/>
            <person name="Salamov A."/>
            <person name="Andreopoulos B."/>
            <person name="Baker S."/>
            <person name="Barry K."/>
            <person name="Bills G."/>
            <person name="Bluhm B."/>
            <person name="Cannon C."/>
            <person name="Castanera R."/>
            <person name="Culley D."/>
            <person name="Daum C."/>
            <person name="Ezra D."/>
            <person name="Gonzalez J."/>
            <person name="Henrissat B."/>
            <person name="Kuo A."/>
            <person name="Liang C."/>
            <person name="Lipzen A."/>
            <person name="Lutzoni F."/>
            <person name="Magnuson J."/>
            <person name="Mondo S."/>
            <person name="Nolan M."/>
            <person name="Ohm R."/>
            <person name="Pangilinan J."/>
            <person name="Park H.-J."/>
            <person name="Ramirez L."/>
            <person name="Alfaro M."/>
            <person name="Sun H."/>
            <person name="Tritt A."/>
            <person name="Yoshinaga Y."/>
            <person name="Zwiers L.-H."/>
            <person name="Turgeon B."/>
            <person name="Goodwin S."/>
            <person name="Spatafora J."/>
            <person name="Crous P."/>
            <person name="Grigoriev I."/>
        </authorList>
    </citation>
    <scope>NUCLEOTIDE SEQUENCE</scope>
    <source>
        <strain evidence="2">CBS 119687</strain>
    </source>
</reference>
<evidence type="ECO:0000313" key="3">
    <source>
        <dbReference type="Proteomes" id="UP000799771"/>
    </source>
</evidence>
<feature type="non-terminal residue" evidence="2">
    <location>
        <position position="1"/>
    </location>
</feature>
<keyword evidence="1" id="KW-0812">Transmembrane</keyword>
<evidence type="ECO:0000256" key="1">
    <source>
        <dbReference type="SAM" id="Phobius"/>
    </source>
</evidence>
<gene>
    <name evidence="2" type="ORF">P153DRAFT_294430</name>
</gene>
<protein>
    <submittedName>
        <fullName evidence="2">Uncharacterized protein</fullName>
    </submittedName>
</protein>